<proteinExistence type="predicted"/>
<organism evidence="1 2">
    <name type="scientific">Pochonia chlamydosporia 170</name>
    <dbReference type="NCBI Taxonomy" id="1380566"/>
    <lineage>
        <taxon>Eukaryota</taxon>
        <taxon>Fungi</taxon>
        <taxon>Dikarya</taxon>
        <taxon>Ascomycota</taxon>
        <taxon>Pezizomycotina</taxon>
        <taxon>Sordariomycetes</taxon>
        <taxon>Hypocreomycetidae</taxon>
        <taxon>Hypocreales</taxon>
        <taxon>Clavicipitaceae</taxon>
        <taxon>Pochonia</taxon>
    </lineage>
</organism>
<dbReference type="AlphaFoldDB" id="A0A219ANZ3"/>
<dbReference type="EMBL" id="LSBJ02000015">
    <property type="protein sequence ID" value="OWT42441.1"/>
    <property type="molecule type" value="Genomic_DNA"/>
</dbReference>
<comment type="caution">
    <text evidence="1">The sequence shown here is derived from an EMBL/GenBank/DDBJ whole genome shotgun (WGS) entry which is preliminary data.</text>
</comment>
<name>A0A219ANZ3_METCM</name>
<dbReference type="RefSeq" id="XP_022284960.1">
    <property type="nucleotide sequence ID" value="XM_022430001.1"/>
</dbReference>
<sequence>MQLYFCQPPSCYSGQALSKARGPVLPVLVQSLLDSLIAIMARVST</sequence>
<accession>A0A219ANZ3</accession>
<evidence type="ECO:0000313" key="1">
    <source>
        <dbReference type="EMBL" id="OWT42441.1"/>
    </source>
</evidence>
<keyword evidence="2" id="KW-1185">Reference proteome</keyword>
<protein>
    <submittedName>
        <fullName evidence="1">Uncharacterized protein</fullName>
    </submittedName>
</protein>
<reference evidence="1 2" key="1">
    <citation type="journal article" date="2016" name="PLoS Pathog.">
        <title>Biosynthesis of antibiotic leucinostatins in bio-control fungus Purpureocillium lilacinum and their inhibition on phytophthora revealed by genome mining.</title>
        <authorList>
            <person name="Wang G."/>
            <person name="Liu Z."/>
            <person name="Lin R."/>
            <person name="Li E."/>
            <person name="Mao Z."/>
            <person name="Ling J."/>
            <person name="Yang Y."/>
            <person name="Yin W.B."/>
            <person name="Xie B."/>
        </authorList>
    </citation>
    <scope>NUCLEOTIDE SEQUENCE [LARGE SCALE GENOMIC DNA]</scope>
    <source>
        <strain evidence="1">170</strain>
    </source>
</reference>
<dbReference type="Proteomes" id="UP000078397">
    <property type="component" value="Unassembled WGS sequence"/>
</dbReference>
<gene>
    <name evidence="1" type="ORF">VFPPC_18382</name>
</gene>
<dbReference type="GeneID" id="33937178"/>
<evidence type="ECO:0000313" key="2">
    <source>
        <dbReference type="Proteomes" id="UP000078397"/>
    </source>
</evidence>
<dbReference type="KEGG" id="pchm:VFPPC_18382"/>